<feature type="transmembrane region" description="Helical" evidence="3">
    <location>
        <begin position="162"/>
        <end position="184"/>
    </location>
</feature>
<dbReference type="EMBL" id="JAWXRC010000029">
    <property type="protein sequence ID" value="MDX6032624.1"/>
    <property type="molecule type" value="Genomic_DNA"/>
</dbReference>
<dbReference type="Pfam" id="PF20693">
    <property type="entry name" value="YobI-ATPase"/>
    <property type="match status" value="1"/>
</dbReference>
<gene>
    <name evidence="5" type="ORF">SIL20_14020</name>
</gene>
<evidence type="ECO:0000313" key="5">
    <source>
        <dbReference type="EMBL" id="MDX6032624.1"/>
    </source>
</evidence>
<dbReference type="Proteomes" id="UP001282336">
    <property type="component" value="Unassembled WGS sequence"/>
</dbReference>
<keyword evidence="1" id="KW-0175">Coiled coil</keyword>
<organism evidence="5 6">
    <name type="scientific">Scandinavium lactucae</name>
    <dbReference type="NCBI Taxonomy" id="3095028"/>
    <lineage>
        <taxon>Bacteria</taxon>
        <taxon>Pseudomonadati</taxon>
        <taxon>Pseudomonadota</taxon>
        <taxon>Gammaproteobacteria</taxon>
        <taxon>Enterobacterales</taxon>
        <taxon>Enterobacteriaceae</taxon>
        <taxon>Scandinavium</taxon>
    </lineage>
</organism>
<evidence type="ECO:0000313" key="6">
    <source>
        <dbReference type="Proteomes" id="UP001282336"/>
    </source>
</evidence>
<keyword evidence="3" id="KW-0472">Membrane</keyword>
<evidence type="ECO:0000256" key="1">
    <source>
        <dbReference type="SAM" id="Coils"/>
    </source>
</evidence>
<dbReference type="AlphaFoldDB" id="A0AAJ2S9Q0"/>
<evidence type="ECO:0000256" key="2">
    <source>
        <dbReference type="SAM" id="MobiDB-lite"/>
    </source>
</evidence>
<accession>A0AAJ2S9Q0</accession>
<dbReference type="InterPro" id="IPR048428">
    <property type="entry name" value="YobI-NTPase"/>
</dbReference>
<proteinExistence type="predicted"/>
<feature type="transmembrane region" description="Helical" evidence="3">
    <location>
        <begin position="204"/>
        <end position="226"/>
    </location>
</feature>
<keyword evidence="3" id="KW-1133">Transmembrane helix</keyword>
<name>A0AAJ2S9Q0_9ENTR</name>
<feature type="region of interest" description="Disordered" evidence="2">
    <location>
        <begin position="101"/>
        <end position="121"/>
    </location>
</feature>
<feature type="domain" description="YobI-like P-loop NTPase" evidence="4">
    <location>
        <begin position="44"/>
        <end position="433"/>
    </location>
</feature>
<reference evidence="5" key="1">
    <citation type="submission" date="2023-11" db="EMBL/GenBank/DDBJ databases">
        <title>Scandinavium wanjuensis sp. nov., isolated from lettuce South Korea.</title>
        <authorList>
            <person name="Park J."/>
            <person name="Park S."/>
            <person name="Oh K.K."/>
            <person name="Cho G.S."/>
            <person name="Franz C.M.A.P."/>
        </authorList>
    </citation>
    <scope>NUCLEOTIDE SEQUENCE</scope>
    <source>
        <strain evidence="5">V105_12</strain>
    </source>
</reference>
<evidence type="ECO:0000256" key="3">
    <source>
        <dbReference type="SAM" id="Phobius"/>
    </source>
</evidence>
<comment type="caution">
    <text evidence="5">The sequence shown here is derived from an EMBL/GenBank/DDBJ whole genome shotgun (WGS) entry which is preliminary data.</text>
</comment>
<keyword evidence="3" id="KW-0812">Transmembrane</keyword>
<feature type="compositionally biased region" description="Basic and acidic residues" evidence="2">
    <location>
        <begin position="105"/>
        <end position="121"/>
    </location>
</feature>
<dbReference type="RefSeq" id="WP_319629142.1">
    <property type="nucleotide sequence ID" value="NZ_JAWXRB010000004.1"/>
</dbReference>
<protein>
    <submittedName>
        <fullName evidence="5">Pcar</fullName>
    </submittedName>
</protein>
<feature type="coiled-coil region" evidence="1">
    <location>
        <begin position="449"/>
        <end position="476"/>
    </location>
</feature>
<evidence type="ECO:0000259" key="4">
    <source>
        <dbReference type="Pfam" id="PF20693"/>
    </source>
</evidence>
<sequence length="1279" mass="145742">MTEPFRAEALMPVPMPDNVQEAQMNIAYEALTPSILEDEKAQSYIEALNFACSRADIRNIAVTGPYGAGKSSVLLTWQKTEDNDFRVMTVSLADFEMQQASPVEHGTRDGKGESDNAEKKAAKAEEKTIEYSILQQLLYKEKKSVLPYSRLERISDVSGCQIVAMAASLLLILMSAVTGLLFLFPDYIRTKLSLPPELSQSLLALPVIARLGGAGIFLFAALFLTLKKLHRTGVFDRRVSIDKVDVMKGAISTRPTAPSLLNVYIDEIVYFFEKTQYNVVIFEDLDRHNDGAIFIKLREINQLINNCFPADKPVRFIYAVRDNLFNTPESRTKFFDFVMPVIPVMDSENASEHFLGKFTPDELRHHGFRDCLTRLALFIPDMRVMHNIANEFRLYRNIVNNGEDIKRLIALISYKNLCAEDYHTIDHKKGLLYSIVNEYTSGELREEYCNTLTEMIKKYQTELSIIQNEKAISEQDLRRELLQPYISEITAPTLHFLVNNGVNYNFEDVIENETSFFSLLNHNSVSIRPKGYNVRIAVIDKEKMQCIKDEYEERTQRIHKKSDGHIARLEESINHCKNAIHNSFSYDLTFFVAKLGSTGFRDWAAACISSDDNDGNTSPDNAGQIDFLYFLLSNGYLSTDYMAYRSVFMPGSLSTEDNNFIRAVTAGRDPEETARMPLSNFDNTVAKLRGLGMLMHDNAWHPQILRHLIYNDKVPLNIIMGMQVEAGAEQRLVRLARNIFPQWDLTLQLRYIRLMVEGEAPLATIIRQIARLNAPEAEHVLLPLLLALPALQWSSVPQQSLEELQRLIDAHFNLVAAIPDDCAHNFCENLRKSGCSLTNIPLVQSRSGQKILHTVAQEKVWAYSTFNLQNLCFSLTCDVDNNTHTFRKRPLSVIRSLDIPNLEKYVYENISSFIRDIFTLSEENEYIPEFLNSSVIDWDNAEYLTVHMEFELEDVSAILNREAKTNADAITFDHPSLYSLLAQHKHISPSWPNIMALLAEDAEVDSKVLCEWLNNNYRSLPDDILPLTETLFSQLLAKVITSENISKEALIRVTEALKLSLIAVPDNLPLNNAAVLVEQKWLAPTSTVFEQLYQALYKEGDKLTPLLYSLICARPELLSENYELVLFADEEFDRGITRLILNGSQFADDIFISILNWLWEKEEVLLSDGPLLSLQTLDRLSTKLTDDRQKQALLIQCLKDGRPSKASIRSVLMTFEHPDCAAFLIERNHRSIVYSDTMWELAGQLGKSEFIRPPKLTHDNTRIRIEPFSTTEYGYSEEG</sequence>